<evidence type="ECO:0000256" key="1">
    <source>
        <dbReference type="SAM" id="Coils"/>
    </source>
</evidence>
<organism evidence="3 4">
    <name type="scientific">Candidatus Competibacter phosphatis</name>
    <dbReference type="NCBI Taxonomy" id="221280"/>
    <lineage>
        <taxon>Bacteria</taxon>
        <taxon>Pseudomonadati</taxon>
        <taxon>Pseudomonadota</taxon>
        <taxon>Gammaproteobacteria</taxon>
        <taxon>Candidatus Competibacteraceae</taxon>
        <taxon>Candidatus Competibacter</taxon>
    </lineage>
</organism>
<keyword evidence="2" id="KW-0812">Transmembrane</keyword>
<name>A0ABX1TJ89_9GAMM</name>
<keyword evidence="1" id="KW-0175">Coiled coil</keyword>
<feature type="transmembrane region" description="Helical" evidence="2">
    <location>
        <begin position="13"/>
        <end position="34"/>
    </location>
</feature>
<feature type="coiled-coil region" evidence="1">
    <location>
        <begin position="236"/>
        <end position="343"/>
    </location>
</feature>
<reference evidence="3 4" key="1">
    <citation type="submission" date="2019-03" db="EMBL/GenBank/DDBJ databases">
        <title>Metabolic reconstructions from genomes of highly enriched 'Candidatus Accumulibacter' and 'Candidatus Competibacter' bioreactor populations.</title>
        <authorList>
            <person name="Annavajhala M.K."/>
            <person name="Welles L."/>
            <person name="Abbas B."/>
            <person name="Sorokin D."/>
            <person name="Park H."/>
            <person name="Van Loosdrecht M."/>
            <person name="Chandran K."/>
        </authorList>
    </citation>
    <scope>NUCLEOTIDE SEQUENCE [LARGE SCALE GENOMIC DNA]</scope>
    <source>
        <strain evidence="3 4">SBR_G</strain>
    </source>
</reference>
<feature type="coiled-coil region" evidence="1">
    <location>
        <begin position="36"/>
        <end position="205"/>
    </location>
</feature>
<evidence type="ECO:0008006" key="5">
    <source>
        <dbReference type="Google" id="ProtNLM"/>
    </source>
</evidence>
<dbReference type="EMBL" id="SPMZ01000026">
    <property type="protein sequence ID" value="NMQ19453.1"/>
    <property type="molecule type" value="Genomic_DNA"/>
</dbReference>
<keyword evidence="2" id="KW-0472">Membrane</keyword>
<keyword evidence="4" id="KW-1185">Reference proteome</keyword>
<evidence type="ECO:0000313" key="4">
    <source>
        <dbReference type="Proteomes" id="UP000760480"/>
    </source>
</evidence>
<proteinExistence type="predicted"/>
<dbReference type="RefSeq" id="WP_169248707.1">
    <property type="nucleotide sequence ID" value="NZ_SPMZ01000026.1"/>
</dbReference>
<evidence type="ECO:0000256" key="2">
    <source>
        <dbReference type="SAM" id="Phobius"/>
    </source>
</evidence>
<sequence>MHTMASEAVMADIMIYLIIGVIGLVAGGMMIYLLPYRSLRRDLAQAQTELTDDQIKYSELQGTLQDERTALYQVRQQQQQQQQRFEGDLEQERARYAALEQQCADLQTAGDQQQQAHLREVAKLRDTIERLEREQVALQDRFARDSEQWERERHSLLLHNSQFEEQLRVLRQDKAALDERLEQQQESWERERLALQIQMNTLEDNLSLQKARASHSGYGPSPDSQRLAEQIKSAAARELDQQRLAWEEECQAMREQLERLQAERRVLREQATIASVEIPSSELAELVDQETHELRRQVEQAQRERQQLEEKLAARDRQAEQEKIALEVEIEQLMERLLRLHRERSA</sequence>
<evidence type="ECO:0000313" key="3">
    <source>
        <dbReference type="EMBL" id="NMQ19453.1"/>
    </source>
</evidence>
<dbReference type="Proteomes" id="UP000760480">
    <property type="component" value="Unassembled WGS sequence"/>
</dbReference>
<keyword evidence="2" id="KW-1133">Transmembrane helix</keyword>
<accession>A0ABX1TJ89</accession>
<gene>
    <name evidence="3" type="ORF">E4P82_09740</name>
</gene>
<comment type="caution">
    <text evidence="3">The sequence shown here is derived from an EMBL/GenBank/DDBJ whole genome shotgun (WGS) entry which is preliminary data.</text>
</comment>
<protein>
    <recommendedName>
        <fullName evidence="5">Chromosome partitioning protein ParA</fullName>
    </recommendedName>
</protein>